<organism evidence="2 3">
    <name type="scientific">Bordetella genomosp. 10</name>
    <dbReference type="NCBI Taxonomy" id="1416804"/>
    <lineage>
        <taxon>Bacteria</taxon>
        <taxon>Pseudomonadati</taxon>
        <taxon>Pseudomonadota</taxon>
        <taxon>Betaproteobacteria</taxon>
        <taxon>Burkholderiales</taxon>
        <taxon>Alcaligenaceae</taxon>
        <taxon>Bordetella</taxon>
    </lineage>
</organism>
<proteinExistence type="predicted"/>
<evidence type="ECO:0000259" key="1">
    <source>
        <dbReference type="SMART" id="SM00849"/>
    </source>
</evidence>
<dbReference type="InterPro" id="IPR045761">
    <property type="entry name" value="ODP_dom"/>
</dbReference>
<feature type="domain" description="Metallo-beta-lactamase" evidence="1">
    <location>
        <begin position="36"/>
        <end position="207"/>
    </location>
</feature>
<dbReference type="SUPFAM" id="SSF56281">
    <property type="entry name" value="Metallo-hydrolase/oxidoreductase"/>
    <property type="match status" value="1"/>
</dbReference>
<dbReference type="EMBL" id="NEVM01000001">
    <property type="protein sequence ID" value="OZI37538.1"/>
    <property type="molecule type" value="Genomic_DNA"/>
</dbReference>
<dbReference type="InterPro" id="IPR001279">
    <property type="entry name" value="Metallo-B-lactamas"/>
</dbReference>
<evidence type="ECO:0000313" key="3">
    <source>
        <dbReference type="Proteomes" id="UP000216020"/>
    </source>
</evidence>
<dbReference type="Pfam" id="PF19583">
    <property type="entry name" value="ODP"/>
    <property type="match status" value="1"/>
</dbReference>
<name>A0A261SJC5_9BORD</name>
<dbReference type="OrthoDB" id="9800607at2"/>
<evidence type="ECO:0000313" key="2">
    <source>
        <dbReference type="EMBL" id="OZI37538.1"/>
    </source>
</evidence>
<dbReference type="PANTHER" id="PTHR43717">
    <property type="entry name" value="ANAEROBIC NITRIC OXIDE REDUCTASE FLAVORUBREDOXIN"/>
    <property type="match status" value="1"/>
</dbReference>
<protein>
    <recommendedName>
        <fullName evidence="1">Metallo-beta-lactamase domain-containing protein</fullName>
    </recommendedName>
</protein>
<dbReference type="Proteomes" id="UP000216020">
    <property type="component" value="Unassembled WGS sequence"/>
</dbReference>
<dbReference type="Gene3D" id="3.60.15.10">
    <property type="entry name" value="Ribonuclease Z/Hydroxyacylglutathione hydrolase-like"/>
    <property type="match status" value="1"/>
</dbReference>
<comment type="caution">
    <text evidence="2">The sequence shown here is derived from an EMBL/GenBank/DDBJ whole genome shotgun (WGS) entry which is preliminary data.</text>
</comment>
<accession>A0A261SJC5</accession>
<gene>
    <name evidence="2" type="ORF">CAL29_03780</name>
</gene>
<sequence>MMTVSKKPMPRQLAPGVFWLGDCLEQQANGKIYHTYNAAFLLIGETASMLIETGHPKDFPLINAQMESLLAGKAPLKYLFVTHQETPHSGGLGRVLHRYPEAVVCGDICDYHLAFPQYAHRLREMRGGDRVDLGGRTFELVEPVIRDLRTTWWGFDHQARVLFPGDGFAYSHYHEDGHCGHFAEEAISLNIPEVSAVFADRALFWTKFTDMNIYVERLQWLLDRLDVRVIAPTHGLPILDPRRTVPKIKEGLLYGSAVPESGTENGLAAAAAAKAAAAEALPKTAPG</sequence>
<dbReference type="InterPro" id="IPR036866">
    <property type="entry name" value="RibonucZ/Hydroxyglut_hydro"/>
</dbReference>
<keyword evidence="3" id="KW-1185">Reference proteome</keyword>
<dbReference type="SMART" id="SM00849">
    <property type="entry name" value="Lactamase_B"/>
    <property type="match status" value="1"/>
</dbReference>
<dbReference type="AlphaFoldDB" id="A0A261SJC5"/>
<dbReference type="PANTHER" id="PTHR43717:SF1">
    <property type="entry name" value="ANAEROBIC NITRIC OXIDE REDUCTASE FLAVORUBREDOXIN"/>
    <property type="match status" value="1"/>
</dbReference>
<reference evidence="3" key="1">
    <citation type="submission" date="2017-05" db="EMBL/GenBank/DDBJ databases">
        <title>Complete and WGS of Bordetella genogroups.</title>
        <authorList>
            <person name="Spilker T."/>
            <person name="Lipuma J."/>
        </authorList>
    </citation>
    <scope>NUCLEOTIDE SEQUENCE [LARGE SCALE GENOMIC DNA]</scope>
    <source>
        <strain evidence="3">AU16122</strain>
    </source>
</reference>